<feature type="region of interest" description="Disordered" evidence="1">
    <location>
        <begin position="58"/>
        <end position="87"/>
    </location>
</feature>
<organism evidence="2 3">
    <name type="scientific">Alkalibacterium subtropicum</name>
    <dbReference type="NCBI Taxonomy" id="753702"/>
    <lineage>
        <taxon>Bacteria</taxon>
        <taxon>Bacillati</taxon>
        <taxon>Bacillota</taxon>
        <taxon>Bacilli</taxon>
        <taxon>Lactobacillales</taxon>
        <taxon>Carnobacteriaceae</taxon>
        <taxon>Alkalibacterium</taxon>
    </lineage>
</organism>
<protein>
    <submittedName>
        <fullName evidence="2">Uncharacterized protein</fullName>
    </submittedName>
</protein>
<reference evidence="3" key="1">
    <citation type="submission" date="2016-10" db="EMBL/GenBank/DDBJ databases">
        <authorList>
            <person name="Varghese N."/>
            <person name="Submissions S."/>
        </authorList>
    </citation>
    <scope>NUCLEOTIDE SEQUENCE [LARGE SCALE GENOMIC DNA]</scope>
    <source>
        <strain evidence="3">DSM 23664</strain>
    </source>
</reference>
<dbReference type="RefSeq" id="WP_091528635.1">
    <property type="nucleotide sequence ID" value="NZ_FOLT01000002.1"/>
</dbReference>
<evidence type="ECO:0000256" key="1">
    <source>
        <dbReference type="SAM" id="MobiDB-lite"/>
    </source>
</evidence>
<keyword evidence="3" id="KW-1185">Reference proteome</keyword>
<dbReference type="STRING" id="753702.SAMN04488102_102287"/>
<accession>A0A1I1G456</accession>
<dbReference type="Proteomes" id="UP000199612">
    <property type="component" value="Unassembled WGS sequence"/>
</dbReference>
<dbReference type="OrthoDB" id="2168328at2"/>
<feature type="compositionally biased region" description="Polar residues" evidence="1">
    <location>
        <begin position="76"/>
        <end position="87"/>
    </location>
</feature>
<dbReference type="EMBL" id="FOLT01000002">
    <property type="protein sequence ID" value="SFC03980.1"/>
    <property type="molecule type" value="Genomic_DNA"/>
</dbReference>
<gene>
    <name evidence="2" type="ORF">SAMN04488102_102287</name>
</gene>
<dbReference type="AlphaFoldDB" id="A0A1I1G456"/>
<evidence type="ECO:0000313" key="3">
    <source>
        <dbReference type="Proteomes" id="UP000199612"/>
    </source>
</evidence>
<proteinExistence type="predicted"/>
<evidence type="ECO:0000313" key="2">
    <source>
        <dbReference type="EMBL" id="SFC03980.1"/>
    </source>
</evidence>
<sequence>MKKGKKYIASLLVIGGVSSVSLYNSELSNVAAHGNQEQSPDPYWDDRDETIWDHMEGMHGNSFRNRENSIPDENGSENNTNKSYDTETDSWNNWHNRMWGFSDENLDSSEENRSENPESFFGDMGNHMRGFSDFSFNGMFDWMEEMHNSFNFNRGIMDWDERELNNNEDREFMKRFNFFNSK</sequence>
<name>A0A1I1G456_9LACT</name>